<dbReference type="Proteomes" id="UP001349343">
    <property type="component" value="Segment"/>
</dbReference>
<proteinExistence type="predicted"/>
<evidence type="ECO:0000313" key="2">
    <source>
        <dbReference type="Proteomes" id="UP001349343"/>
    </source>
</evidence>
<evidence type="ECO:0000313" key="1">
    <source>
        <dbReference type="EMBL" id="WQJ52872.1"/>
    </source>
</evidence>
<dbReference type="EMBL" id="OR769222">
    <property type="protein sequence ID" value="WQJ52872.1"/>
    <property type="molecule type" value="Genomic_DNA"/>
</dbReference>
<protein>
    <submittedName>
        <fullName evidence="1">Uncharacterized protein</fullName>
    </submittedName>
</protein>
<organism evidence="1 2">
    <name type="scientific">phage Lak_Megaphage_RVC_JS4_GC31</name>
    <dbReference type="NCBI Taxonomy" id="3109228"/>
    <lineage>
        <taxon>Viruses</taxon>
        <taxon>Duplodnaviria</taxon>
        <taxon>Heunggongvirae</taxon>
        <taxon>Uroviricota</taxon>
        <taxon>Caudoviricetes</taxon>
        <taxon>Caudoviricetes code 15 clade</taxon>
    </lineage>
</organism>
<sequence>MKKLLEWWSNTRFCKIMHDKWAANIANKIINSPYYNTYIPSYNSHNNKKEFKETDWWFKPGDLCLYYLYWFFGTHKIKCNILERQISTLYINKRKIYITSYKIQDLNGNIYNNVRQDYLDTIS</sequence>
<keyword evidence="2" id="KW-1185">Reference proteome</keyword>
<reference evidence="1 2" key="1">
    <citation type="submission" date="2023-11" db="EMBL/GenBank/DDBJ databases">
        <authorList>
            <person name="Cook R."/>
            <person name="Crisci M."/>
            <person name="Pye H."/>
            <person name="Adriaenssens E."/>
            <person name="Santini J."/>
        </authorList>
    </citation>
    <scope>NUCLEOTIDE SEQUENCE [LARGE SCALE GENOMIC DNA]</scope>
    <source>
        <strain evidence="1">Lak_Megaphage_RVC_JS4_GC31</strain>
    </source>
</reference>
<name>A0ABZ0Z3S3_9CAUD</name>
<accession>A0ABZ0Z3S3</accession>